<feature type="compositionally biased region" description="Basic and acidic residues" evidence="1">
    <location>
        <begin position="104"/>
        <end position="122"/>
    </location>
</feature>
<evidence type="ECO:0000313" key="2">
    <source>
        <dbReference type="EMBL" id="MCE3215427.1"/>
    </source>
</evidence>
<accession>A0ABS8WR71</accession>
<name>A0ABS8WR71_DATST</name>
<reference evidence="2 3" key="1">
    <citation type="journal article" date="2021" name="BMC Genomics">
        <title>Datura genome reveals duplications of psychoactive alkaloid biosynthetic genes and high mutation rate following tissue culture.</title>
        <authorList>
            <person name="Rajewski A."/>
            <person name="Carter-House D."/>
            <person name="Stajich J."/>
            <person name="Litt A."/>
        </authorList>
    </citation>
    <scope>NUCLEOTIDE SEQUENCE [LARGE SCALE GENOMIC DNA]</scope>
    <source>
        <strain evidence="2">AR-01</strain>
    </source>
</reference>
<evidence type="ECO:0000313" key="3">
    <source>
        <dbReference type="Proteomes" id="UP000823775"/>
    </source>
</evidence>
<protein>
    <submittedName>
        <fullName evidence="2">Uncharacterized protein</fullName>
    </submittedName>
</protein>
<dbReference type="EMBL" id="JACEIK010011059">
    <property type="protein sequence ID" value="MCE3215427.1"/>
    <property type="molecule type" value="Genomic_DNA"/>
</dbReference>
<comment type="caution">
    <text evidence="2">The sequence shown here is derived from an EMBL/GenBank/DDBJ whole genome shotgun (WGS) entry which is preliminary data.</text>
</comment>
<feature type="region of interest" description="Disordered" evidence="1">
    <location>
        <begin position="80"/>
        <end position="135"/>
    </location>
</feature>
<keyword evidence="3" id="KW-1185">Reference proteome</keyword>
<feature type="compositionally biased region" description="Low complexity" evidence="1">
    <location>
        <begin position="123"/>
        <end position="135"/>
    </location>
</feature>
<dbReference type="Proteomes" id="UP000823775">
    <property type="component" value="Unassembled WGS sequence"/>
</dbReference>
<sequence>MEEGGVICSLASQSVELRRGTSQRAHQEAVAMSRAPGAVAMYEDAYQVSGEVCCSFAGYVMADNCRADGLGGDRMVSEEGSWPSLYKPGRTGVALPMSPGGVAKPRDCPGEEGRAREGERRAPYGAAERAGTPPL</sequence>
<evidence type="ECO:0000256" key="1">
    <source>
        <dbReference type="SAM" id="MobiDB-lite"/>
    </source>
</evidence>
<organism evidence="2 3">
    <name type="scientific">Datura stramonium</name>
    <name type="common">Jimsonweed</name>
    <name type="synonym">Common thornapple</name>
    <dbReference type="NCBI Taxonomy" id="4076"/>
    <lineage>
        <taxon>Eukaryota</taxon>
        <taxon>Viridiplantae</taxon>
        <taxon>Streptophyta</taxon>
        <taxon>Embryophyta</taxon>
        <taxon>Tracheophyta</taxon>
        <taxon>Spermatophyta</taxon>
        <taxon>Magnoliopsida</taxon>
        <taxon>eudicotyledons</taxon>
        <taxon>Gunneridae</taxon>
        <taxon>Pentapetalae</taxon>
        <taxon>asterids</taxon>
        <taxon>lamiids</taxon>
        <taxon>Solanales</taxon>
        <taxon>Solanaceae</taxon>
        <taxon>Solanoideae</taxon>
        <taxon>Datureae</taxon>
        <taxon>Datura</taxon>
    </lineage>
</organism>
<gene>
    <name evidence="2" type="ORF">HAX54_002341</name>
</gene>
<proteinExistence type="predicted"/>